<feature type="transmembrane region" description="Helical" evidence="2">
    <location>
        <begin position="55"/>
        <end position="78"/>
    </location>
</feature>
<reference evidence="4" key="1">
    <citation type="submission" date="2005-09" db="EMBL/GenBank/DDBJ databases">
        <authorList>
            <person name="Mural R.J."/>
            <person name="Li P.W."/>
            <person name="Adams M.D."/>
            <person name="Amanatides P.G."/>
            <person name="Baden-Tillson H."/>
            <person name="Barnstead M."/>
            <person name="Chin S.H."/>
            <person name="Dew I."/>
            <person name="Evans C.A."/>
            <person name="Ferriera S."/>
            <person name="Flanigan M."/>
            <person name="Fosler C."/>
            <person name="Glodek A."/>
            <person name="Gu Z."/>
            <person name="Holt R.A."/>
            <person name="Jennings D."/>
            <person name="Kraft C.L."/>
            <person name="Lu F."/>
            <person name="Nguyen T."/>
            <person name="Nusskern D.R."/>
            <person name="Pfannkoch C.M."/>
            <person name="Sitter C."/>
            <person name="Sutton G.G."/>
            <person name="Venter J.C."/>
            <person name="Wang Z."/>
            <person name="Woodage T."/>
            <person name="Zheng X.H."/>
            <person name="Zhong F."/>
        </authorList>
    </citation>
    <scope>NUCLEOTIDE SEQUENCE [LARGE SCALE GENOMIC DNA]</scope>
    <source>
        <strain>BN</strain>
        <strain evidence="4">Sprague-Dawley</strain>
    </source>
</reference>
<accession>A6JCQ3</accession>
<evidence type="ECO:0000313" key="3">
    <source>
        <dbReference type="EMBL" id="EDL89825.1"/>
    </source>
</evidence>
<gene>
    <name evidence="3" type="ORF">rCG_56955</name>
</gene>
<dbReference type="GO" id="GO:0008194">
    <property type="term" value="F:UDP-glycosyltransferase activity"/>
    <property type="evidence" value="ECO:0007669"/>
    <property type="project" value="InterPro"/>
</dbReference>
<dbReference type="InterPro" id="IPR002213">
    <property type="entry name" value="UDP_glucos_trans"/>
</dbReference>
<keyword evidence="1" id="KW-0808">Transferase</keyword>
<keyword evidence="2" id="KW-0472">Membrane</keyword>
<feature type="non-terminal residue" evidence="3">
    <location>
        <position position="88"/>
    </location>
</feature>
<evidence type="ECO:0000256" key="2">
    <source>
        <dbReference type="SAM" id="Phobius"/>
    </source>
</evidence>
<keyword evidence="2" id="KW-0812">Transmembrane</keyword>
<evidence type="ECO:0000256" key="1">
    <source>
        <dbReference type="ARBA" id="ARBA00022679"/>
    </source>
</evidence>
<name>A6JCQ3_RAT</name>
<dbReference type="Proteomes" id="UP000234681">
    <property type="component" value="Chromosome 14"/>
</dbReference>
<dbReference type="AlphaFoldDB" id="A6JCQ3"/>
<protein>
    <submittedName>
        <fullName evidence="3">RCG56955</fullName>
    </submittedName>
</protein>
<proteinExistence type="predicted"/>
<keyword evidence="2" id="KW-1133">Transmembrane helix</keyword>
<evidence type="ECO:0000313" key="4">
    <source>
        <dbReference type="Proteomes" id="UP000234681"/>
    </source>
</evidence>
<sequence length="88" mass="10706">MKWLSVIHHYEPMKSLDRTIFNIEFILCQKWAKNLKLFTTNFMWYQYHSLDLVELLLSCVVVIVFPCYNMLLFVYQFFAKEEKESIKG</sequence>
<organism evidence="3 4">
    <name type="scientific">Rattus norvegicus</name>
    <name type="common">Rat</name>
    <dbReference type="NCBI Taxonomy" id="10116"/>
    <lineage>
        <taxon>Eukaryota</taxon>
        <taxon>Metazoa</taxon>
        <taxon>Chordata</taxon>
        <taxon>Craniata</taxon>
        <taxon>Vertebrata</taxon>
        <taxon>Euteleostomi</taxon>
        <taxon>Mammalia</taxon>
        <taxon>Eutheria</taxon>
        <taxon>Euarchontoglires</taxon>
        <taxon>Glires</taxon>
        <taxon>Rodentia</taxon>
        <taxon>Myomorpha</taxon>
        <taxon>Muroidea</taxon>
        <taxon>Muridae</taxon>
        <taxon>Murinae</taxon>
        <taxon>Rattus</taxon>
    </lineage>
</organism>
<dbReference type="Pfam" id="PF00201">
    <property type="entry name" value="UDPGT"/>
    <property type="match status" value="1"/>
</dbReference>
<dbReference type="EMBL" id="CH473981">
    <property type="protein sequence ID" value="EDL89825.1"/>
    <property type="molecule type" value="Genomic_DNA"/>
</dbReference>